<comment type="subcellular location">
    <subcellularLocation>
        <location evidence="1">Nucleus</location>
        <location evidence="1">Nucleolus</location>
    </subcellularLocation>
</comment>
<dbReference type="VEuPathDB" id="FungiDB:YALI0_A02178g"/>
<name>A0A1H6Q7Q5_YARLL</name>
<dbReference type="Pfam" id="PF12328">
    <property type="entry name" value="Rpp20"/>
    <property type="match status" value="1"/>
</dbReference>
<dbReference type="Gene3D" id="3.30.110.20">
    <property type="entry name" value="Alba-like domain"/>
    <property type="match status" value="1"/>
</dbReference>
<organism evidence="4 6">
    <name type="scientific">Yarrowia lipolytica</name>
    <name type="common">Candida lipolytica</name>
    <dbReference type="NCBI Taxonomy" id="4952"/>
    <lineage>
        <taxon>Eukaryota</taxon>
        <taxon>Fungi</taxon>
        <taxon>Dikarya</taxon>
        <taxon>Ascomycota</taxon>
        <taxon>Saccharomycotina</taxon>
        <taxon>Dipodascomycetes</taxon>
        <taxon>Dipodascales</taxon>
        <taxon>Dipodascales incertae sedis</taxon>
        <taxon>Yarrowia</taxon>
    </lineage>
</organism>
<evidence type="ECO:0000313" key="7">
    <source>
        <dbReference type="Proteomes" id="UP000256601"/>
    </source>
</evidence>
<evidence type="ECO:0000313" key="6">
    <source>
        <dbReference type="Proteomes" id="UP000182444"/>
    </source>
</evidence>
<dbReference type="VEuPathDB" id="FungiDB:YALI1_A02561g"/>
<reference evidence="4 6" key="1">
    <citation type="journal article" date="2016" name="PLoS ONE">
        <title>Sequence Assembly of Yarrowia lipolytica Strain W29/CLIB89 Shows Transposable Element Diversity.</title>
        <authorList>
            <person name="Magnan C."/>
            <person name="Yu J."/>
            <person name="Chang I."/>
            <person name="Jahn E."/>
            <person name="Kanomata Y."/>
            <person name="Wu J."/>
            <person name="Zeller M."/>
            <person name="Oakes M."/>
            <person name="Baldi P."/>
            <person name="Sandmeyer S."/>
        </authorList>
    </citation>
    <scope>NUCLEOTIDE SEQUENCE [LARGE SCALE GENOMIC DNA]</scope>
    <source>
        <strain evidence="4">CLIB89</strain>
        <strain evidence="6">CLIB89(W29)</strain>
    </source>
</reference>
<dbReference type="RefSeq" id="XP_499679.1">
    <property type="nucleotide sequence ID" value="XM_499679.1"/>
</dbReference>
<evidence type="ECO:0000256" key="1">
    <source>
        <dbReference type="ARBA" id="ARBA00004604"/>
    </source>
</evidence>
<proteinExistence type="predicted"/>
<keyword evidence="3" id="KW-0539">Nucleus</keyword>
<dbReference type="Proteomes" id="UP000256601">
    <property type="component" value="Unassembled WGS sequence"/>
</dbReference>
<dbReference type="EMBL" id="KZ859014">
    <property type="protein sequence ID" value="RDW25038.1"/>
    <property type="molecule type" value="Genomic_DNA"/>
</dbReference>
<dbReference type="KEGG" id="yli:2906574"/>
<evidence type="ECO:0000313" key="5">
    <source>
        <dbReference type="EMBL" id="RDW25038.1"/>
    </source>
</evidence>
<keyword evidence="2" id="KW-0819">tRNA processing</keyword>
<dbReference type="GO" id="GO:0001682">
    <property type="term" value="P:tRNA 5'-leader removal"/>
    <property type="evidence" value="ECO:0007669"/>
    <property type="project" value="InterPro"/>
</dbReference>
<dbReference type="PANTHER" id="PTHR15314">
    <property type="entry name" value="RIBONUCLEASE P PROTEIN SUBUNIT P20"/>
    <property type="match status" value="1"/>
</dbReference>
<protein>
    <submittedName>
        <fullName evidence="5">Rpp20 subunit of nuclear RNase MRP and P-domain-containing protein</fullName>
    </submittedName>
</protein>
<evidence type="ECO:0000256" key="2">
    <source>
        <dbReference type="ARBA" id="ARBA00022694"/>
    </source>
</evidence>
<dbReference type="GO" id="GO:0005655">
    <property type="term" value="C:nucleolar ribonuclease P complex"/>
    <property type="evidence" value="ECO:0007669"/>
    <property type="project" value="InterPro"/>
</dbReference>
<reference evidence="5 7" key="2">
    <citation type="submission" date="2018-07" db="EMBL/GenBank/DDBJ databases">
        <title>Draft Genome Assemblies for Five Robust Yarrowia lipolytica Strains Exhibiting High Lipid Production and Pentose Sugar Utilization and Sugar Alcohol Secretion from Undetoxified Lignocellulosic Biomass Hydrolysates.</title>
        <authorList>
            <consortium name="DOE Joint Genome Institute"/>
            <person name="Walker C."/>
            <person name="Ryu S."/>
            <person name="Na H."/>
            <person name="Zane M."/>
            <person name="LaButti K."/>
            <person name="Lipzen A."/>
            <person name="Haridas S."/>
            <person name="Barry K."/>
            <person name="Grigoriev I.V."/>
            <person name="Quarterman J."/>
            <person name="Slininger P."/>
            <person name="Dien B."/>
            <person name="Trinh C.T."/>
        </authorList>
    </citation>
    <scope>NUCLEOTIDE SEQUENCE [LARGE SCALE GENOMIC DNA]</scope>
    <source>
        <strain evidence="5 7">YB392</strain>
    </source>
</reference>
<gene>
    <name evidence="5" type="ORF">B0I71DRAFT_133264</name>
    <name evidence="4" type="ORF">YALI1_A02561g</name>
</gene>
<dbReference type="PANTHER" id="PTHR15314:SF1">
    <property type="entry name" value="RIBONUCLEASE P PROTEIN SUBUNIT P20"/>
    <property type="match status" value="1"/>
</dbReference>
<dbReference type="OrthoDB" id="5416589at2759"/>
<dbReference type="AlphaFoldDB" id="A0A1H6Q7Q5"/>
<dbReference type="eggNOG" id="ENOG502S59H">
    <property type="taxonomic scope" value="Eukaryota"/>
</dbReference>
<evidence type="ECO:0000256" key="3">
    <source>
        <dbReference type="ARBA" id="ARBA00023242"/>
    </source>
</evidence>
<dbReference type="GO" id="GO:0003676">
    <property type="term" value="F:nucleic acid binding"/>
    <property type="evidence" value="ECO:0007669"/>
    <property type="project" value="InterPro"/>
</dbReference>
<dbReference type="Proteomes" id="UP000182444">
    <property type="component" value="Chromosome 1A"/>
</dbReference>
<dbReference type="GO" id="GO:0000172">
    <property type="term" value="C:ribonuclease MRP complex"/>
    <property type="evidence" value="ECO:0007669"/>
    <property type="project" value="InterPro"/>
</dbReference>
<dbReference type="InterPro" id="IPR014612">
    <property type="entry name" value="Pop7/Rpp20"/>
</dbReference>
<evidence type="ECO:0000313" key="4">
    <source>
        <dbReference type="EMBL" id="AOW00165.1"/>
    </source>
</evidence>
<sequence length="145" mass="16573">MAPAAQKRTRVEGTIVKHAPIRLVGKASQDCFYVSSKMAFVSALKKVTKLLKPSRKQPRRQYIRMMGMGKCVDKTISLGLRFQKEGYKVDIFTGQTTLFDEIKVAHETSEKMEVDGDDESDSDEEIVKQQRIISTIEVRVYQRDQ</sequence>
<accession>A0A1H6Q7Q5</accession>
<dbReference type="OMA" id="GQADIDM"/>
<dbReference type="GeneID" id="2906574"/>
<dbReference type="EMBL" id="CP017553">
    <property type="protein sequence ID" value="AOW00165.1"/>
    <property type="molecule type" value="Genomic_DNA"/>
</dbReference>
<dbReference type="InterPro" id="IPR036882">
    <property type="entry name" value="Alba-like_dom_sf"/>
</dbReference>